<evidence type="ECO:0000313" key="2">
    <source>
        <dbReference type="EMBL" id="MFC5053243.1"/>
    </source>
</evidence>
<reference evidence="3" key="1">
    <citation type="journal article" date="2019" name="Int. J. Syst. Evol. Microbiol.">
        <title>The Global Catalogue of Microorganisms (GCM) 10K type strain sequencing project: providing services to taxonomists for standard genome sequencing and annotation.</title>
        <authorList>
            <consortium name="The Broad Institute Genomics Platform"/>
            <consortium name="The Broad Institute Genome Sequencing Center for Infectious Disease"/>
            <person name="Wu L."/>
            <person name="Ma J."/>
        </authorList>
    </citation>
    <scope>NUCLEOTIDE SEQUENCE [LARGE SCALE GENOMIC DNA]</scope>
    <source>
        <strain evidence="3">KCTC 12848</strain>
    </source>
</reference>
<organism evidence="2 3">
    <name type="scientific">Saccharothrix xinjiangensis</name>
    <dbReference type="NCBI Taxonomy" id="204798"/>
    <lineage>
        <taxon>Bacteria</taxon>
        <taxon>Bacillati</taxon>
        <taxon>Actinomycetota</taxon>
        <taxon>Actinomycetes</taxon>
        <taxon>Pseudonocardiales</taxon>
        <taxon>Pseudonocardiaceae</taxon>
        <taxon>Saccharothrix</taxon>
    </lineage>
</organism>
<feature type="region of interest" description="Disordered" evidence="1">
    <location>
        <begin position="61"/>
        <end position="99"/>
    </location>
</feature>
<protein>
    <submittedName>
        <fullName evidence="2">Uncharacterized protein</fullName>
    </submittedName>
</protein>
<sequence length="99" mass="10845">MTWTGRPARNRGAEINFNEARAEGDKAAARQQIQAARTVAQHSLDVGDCRELLSMLGLSGRRSGTATQHDVPTCAVQDQHADRLYRDAPDSRATEGARR</sequence>
<evidence type="ECO:0000313" key="3">
    <source>
        <dbReference type="Proteomes" id="UP001595833"/>
    </source>
</evidence>
<dbReference type="Proteomes" id="UP001595833">
    <property type="component" value="Unassembled WGS sequence"/>
</dbReference>
<accession>A0ABV9XS70</accession>
<feature type="region of interest" description="Disordered" evidence="1">
    <location>
        <begin position="1"/>
        <end position="23"/>
    </location>
</feature>
<keyword evidence="3" id="KW-1185">Reference proteome</keyword>
<gene>
    <name evidence="2" type="ORF">ACFPFM_05660</name>
</gene>
<dbReference type="EMBL" id="JBHSJB010000005">
    <property type="protein sequence ID" value="MFC5053243.1"/>
    <property type="molecule type" value="Genomic_DNA"/>
</dbReference>
<proteinExistence type="predicted"/>
<dbReference type="RefSeq" id="WP_344041218.1">
    <property type="nucleotide sequence ID" value="NZ_BAAAKE010000028.1"/>
</dbReference>
<name>A0ABV9XS70_9PSEU</name>
<comment type="caution">
    <text evidence="2">The sequence shown here is derived from an EMBL/GenBank/DDBJ whole genome shotgun (WGS) entry which is preliminary data.</text>
</comment>
<feature type="compositionally biased region" description="Basic and acidic residues" evidence="1">
    <location>
        <begin position="79"/>
        <end position="99"/>
    </location>
</feature>
<evidence type="ECO:0000256" key="1">
    <source>
        <dbReference type="SAM" id="MobiDB-lite"/>
    </source>
</evidence>